<reference evidence="3 4" key="1">
    <citation type="submission" date="2020-05" db="EMBL/GenBank/DDBJ databases">
        <title>Identification and distribution of gene clusters putatively required for synthesis of sphingolipid metabolism inhibitors in phylogenetically diverse species of the filamentous fungus Fusarium.</title>
        <authorList>
            <person name="Kim H.-S."/>
            <person name="Busman M."/>
            <person name="Brown D.W."/>
            <person name="Divon H."/>
            <person name="Uhlig S."/>
            <person name="Proctor R.H."/>
        </authorList>
    </citation>
    <scope>NUCLEOTIDE SEQUENCE [LARGE SCALE GENOMIC DNA]</scope>
    <source>
        <strain evidence="3 4">NRRL 53147</strain>
    </source>
</reference>
<dbReference type="InterPro" id="IPR006076">
    <property type="entry name" value="FAD-dep_OxRdtase"/>
</dbReference>
<dbReference type="PANTHER" id="PTHR13847">
    <property type="entry name" value="SARCOSINE DEHYDROGENASE-RELATED"/>
    <property type="match status" value="1"/>
</dbReference>
<dbReference type="Gene3D" id="3.30.9.10">
    <property type="entry name" value="D-Amino Acid Oxidase, subunit A, domain 2"/>
    <property type="match status" value="1"/>
</dbReference>
<dbReference type="Gene3D" id="3.50.50.60">
    <property type="entry name" value="FAD/NAD(P)-binding domain"/>
    <property type="match status" value="1"/>
</dbReference>
<name>A0A8H5JRG1_9HYPO</name>
<feature type="compositionally biased region" description="Pro residues" evidence="1">
    <location>
        <begin position="1"/>
        <end position="10"/>
    </location>
</feature>
<accession>A0A8H5JRG1</accession>
<keyword evidence="4" id="KW-1185">Reference proteome</keyword>
<comment type="caution">
    <text evidence="3">The sequence shown here is derived from an EMBL/GenBank/DDBJ whole genome shotgun (WGS) entry which is preliminary data.</text>
</comment>
<proteinExistence type="predicted"/>
<dbReference type="SUPFAM" id="SSF51905">
    <property type="entry name" value="FAD/NAD(P)-binding domain"/>
    <property type="match status" value="1"/>
</dbReference>
<feature type="region of interest" description="Disordered" evidence="1">
    <location>
        <begin position="1"/>
        <end position="29"/>
    </location>
</feature>
<evidence type="ECO:0000256" key="1">
    <source>
        <dbReference type="SAM" id="MobiDB-lite"/>
    </source>
</evidence>
<dbReference type="Pfam" id="PF01266">
    <property type="entry name" value="DAO"/>
    <property type="match status" value="1"/>
</dbReference>
<evidence type="ECO:0000313" key="4">
    <source>
        <dbReference type="Proteomes" id="UP000522262"/>
    </source>
</evidence>
<dbReference type="PANTHER" id="PTHR13847:SF279">
    <property type="entry name" value="FAD DEPENDENT OXIDOREDUCTASE DOMAIN-CONTAINING PROTEIN-RELATED"/>
    <property type="match status" value="1"/>
</dbReference>
<dbReference type="AlphaFoldDB" id="A0A8H5JRG1"/>
<evidence type="ECO:0000259" key="2">
    <source>
        <dbReference type="Pfam" id="PF01266"/>
    </source>
</evidence>
<feature type="domain" description="FAD dependent oxidoreductase" evidence="2">
    <location>
        <begin position="37"/>
        <end position="410"/>
    </location>
</feature>
<dbReference type="GO" id="GO:0005737">
    <property type="term" value="C:cytoplasm"/>
    <property type="evidence" value="ECO:0007669"/>
    <property type="project" value="TreeGrafter"/>
</dbReference>
<dbReference type="InterPro" id="IPR036188">
    <property type="entry name" value="FAD/NAD-bd_sf"/>
</dbReference>
<sequence>MPSKPFPPPNGMTSFWRSAPGSLDNHRSTTELPSKCDILIIGAGFSGASLVSHMLSQPESKDKSIVVLEARQLCSGATGRNGGHIKPDVYNLCSNMASKHGIDAGAEIAEFELANFEAVKSYVLDNAVDCDLMITKAVDVQLSEEHNALLKVGYDQLVNAGVGATKKAFYVDGKYAETVSGLRGAKGAFKYTTGHLWPYKLVHHMFAEALKHQNLNLQTNTPVTAIPACPDADGSWSVTTSRGVIKARKVIVATNAYTAALLPEYHEKIIPYRAICSRIVAPNPPLLADSYVIRFSPADFDYLIPRPDGSIIVGGARSAYFRHTEDWYGSVDDSKVIDRAKDYFRGYMQRHFRGWENSGAHTDQVWTGIMGYSADEVPRIGHVPGRKNMFIMGGFTGHGMPQIFLAAKGISRMVLENLSFSETGIPKLFEETEARLKSDENFLKDMIDAQLSLAKMQLMKACPGVQKFSDAR</sequence>
<dbReference type="EMBL" id="JAAOAM010000004">
    <property type="protein sequence ID" value="KAF5559008.1"/>
    <property type="molecule type" value="Genomic_DNA"/>
</dbReference>
<evidence type="ECO:0000313" key="3">
    <source>
        <dbReference type="EMBL" id="KAF5559008.1"/>
    </source>
</evidence>
<organism evidence="3 4">
    <name type="scientific">Fusarium mexicanum</name>
    <dbReference type="NCBI Taxonomy" id="751941"/>
    <lineage>
        <taxon>Eukaryota</taxon>
        <taxon>Fungi</taxon>
        <taxon>Dikarya</taxon>
        <taxon>Ascomycota</taxon>
        <taxon>Pezizomycotina</taxon>
        <taxon>Sordariomycetes</taxon>
        <taxon>Hypocreomycetidae</taxon>
        <taxon>Hypocreales</taxon>
        <taxon>Nectriaceae</taxon>
        <taxon>Fusarium</taxon>
        <taxon>Fusarium fujikuroi species complex</taxon>
    </lineage>
</organism>
<dbReference type="Proteomes" id="UP000522262">
    <property type="component" value="Unassembled WGS sequence"/>
</dbReference>
<gene>
    <name evidence="3" type="ORF">FMEXI_203</name>
</gene>
<protein>
    <submittedName>
        <fullName evidence="3">Gamma-glutamylputrescine oxidoreductase</fullName>
    </submittedName>
</protein>